<sequence length="141" mass="14658">MPQRAEDVPMLNLLIVEDEALIAMMMEDALISRGHRVVGVADTLPSALDLAGAHAIDLALCDVRLANGDSGVEVATRLAQQGIPVVYVSGNCPADAPHPLVIGCVNKPVPVAALHATVLAACRIAKADEPVAVPPALTLYR</sequence>
<dbReference type="OrthoDB" id="7060229at2"/>
<comment type="caution">
    <text evidence="4">The sequence shown here is derived from an EMBL/GenBank/DDBJ whole genome shotgun (WGS) entry which is preliminary data.</text>
</comment>
<keyword evidence="1 2" id="KW-0597">Phosphoprotein</keyword>
<evidence type="ECO:0000256" key="1">
    <source>
        <dbReference type="ARBA" id="ARBA00022553"/>
    </source>
</evidence>
<dbReference type="Proteomes" id="UP000292347">
    <property type="component" value="Unassembled WGS sequence"/>
</dbReference>
<dbReference type="GO" id="GO:0000160">
    <property type="term" value="P:phosphorelay signal transduction system"/>
    <property type="evidence" value="ECO:0007669"/>
    <property type="project" value="InterPro"/>
</dbReference>
<protein>
    <submittedName>
        <fullName evidence="4">Response regulator</fullName>
    </submittedName>
</protein>
<accession>A0A4Q2IUJ6</accession>
<dbReference type="InterPro" id="IPR050595">
    <property type="entry name" value="Bact_response_regulator"/>
</dbReference>
<dbReference type="SUPFAM" id="SSF52172">
    <property type="entry name" value="CheY-like"/>
    <property type="match status" value="1"/>
</dbReference>
<dbReference type="InterPro" id="IPR001789">
    <property type="entry name" value="Sig_transdc_resp-reg_receiver"/>
</dbReference>
<dbReference type="SMART" id="SM00448">
    <property type="entry name" value="REC"/>
    <property type="match status" value="1"/>
</dbReference>
<feature type="domain" description="Response regulatory" evidence="3">
    <location>
        <begin position="12"/>
        <end position="122"/>
    </location>
</feature>
<evidence type="ECO:0000256" key="2">
    <source>
        <dbReference type="PROSITE-ProRule" id="PRU00169"/>
    </source>
</evidence>
<dbReference type="PROSITE" id="PS50110">
    <property type="entry name" value="RESPONSE_REGULATORY"/>
    <property type="match status" value="1"/>
</dbReference>
<dbReference type="AlphaFoldDB" id="A0A4Q2IUJ6"/>
<dbReference type="InterPro" id="IPR011006">
    <property type="entry name" value="CheY-like_superfamily"/>
</dbReference>
<name>A0A4Q2IUJ6_9SPHN</name>
<evidence type="ECO:0000313" key="5">
    <source>
        <dbReference type="Proteomes" id="UP000292347"/>
    </source>
</evidence>
<keyword evidence="5" id="KW-1185">Reference proteome</keyword>
<dbReference type="EMBL" id="SDPT01000001">
    <property type="protein sequence ID" value="RXZ34319.1"/>
    <property type="molecule type" value="Genomic_DNA"/>
</dbReference>
<evidence type="ECO:0000313" key="4">
    <source>
        <dbReference type="EMBL" id="RXZ34319.1"/>
    </source>
</evidence>
<gene>
    <name evidence="4" type="ORF">EO081_01040</name>
</gene>
<reference evidence="4 5" key="1">
    <citation type="submission" date="2019-01" db="EMBL/GenBank/DDBJ databases">
        <title>Sphingomonas mucosissima sp. nov. and Sphingomonas desiccabilis sp. nov., from biological soil crusts in the Colorado Plateau, USA.</title>
        <authorList>
            <person name="Zhu D."/>
        </authorList>
    </citation>
    <scope>NUCLEOTIDE SEQUENCE [LARGE SCALE GENOMIC DNA]</scope>
    <source>
        <strain evidence="4 5">CP1D</strain>
    </source>
</reference>
<dbReference type="Pfam" id="PF00072">
    <property type="entry name" value="Response_reg"/>
    <property type="match status" value="1"/>
</dbReference>
<dbReference type="Gene3D" id="3.40.50.2300">
    <property type="match status" value="1"/>
</dbReference>
<dbReference type="PANTHER" id="PTHR44591:SF3">
    <property type="entry name" value="RESPONSE REGULATORY DOMAIN-CONTAINING PROTEIN"/>
    <property type="match status" value="1"/>
</dbReference>
<dbReference type="PANTHER" id="PTHR44591">
    <property type="entry name" value="STRESS RESPONSE REGULATOR PROTEIN 1"/>
    <property type="match status" value="1"/>
</dbReference>
<proteinExistence type="predicted"/>
<organism evidence="4 5">
    <name type="scientific">Sphingomonas desiccabilis</name>
    <dbReference type="NCBI Taxonomy" id="429134"/>
    <lineage>
        <taxon>Bacteria</taxon>
        <taxon>Pseudomonadati</taxon>
        <taxon>Pseudomonadota</taxon>
        <taxon>Alphaproteobacteria</taxon>
        <taxon>Sphingomonadales</taxon>
        <taxon>Sphingomonadaceae</taxon>
        <taxon>Sphingomonas</taxon>
    </lineage>
</organism>
<feature type="modified residue" description="4-aspartylphosphate" evidence="2">
    <location>
        <position position="62"/>
    </location>
</feature>
<evidence type="ECO:0000259" key="3">
    <source>
        <dbReference type="PROSITE" id="PS50110"/>
    </source>
</evidence>